<gene>
    <name evidence="2" type="ORF">H4R20_006783</name>
</gene>
<feature type="region of interest" description="Disordered" evidence="1">
    <location>
        <begin position="51"/>
        <end position="176"/>
    </location>
</feature>
<dbReference type="EMBL" id="JANBUO010003204">
    <property type="protein sequence ID" value="KAJ2792107.1"/>
    <property type="molecule type" value="Genomic_DNA"/>
</dbReference>
<comment type="caution">
    <text evidence="2">The sequence shown here is derived from an EMBL/GenBank/DDBJ whole genome shotgun (WGS) entry which is preliminary data.</text>
</comment>
<proteinExistence type="predicted"/>
<accession>A0A9W8HNT0</accession>
<reference evidence="2" key="1">
    <citation type="submission" date="2022-07" db="EMBL/GenBank/DDBJ databases">
        <title>Phylogenomic reconstructions and comparative analyses of Kickxellomycotina fungi.</title>
        <authorList>
            <person name="Reynolds N.K."/>
            <person name="Stajich J.E."/>
            <person name="Barry K."/>
            <person name="Grigoriev I.V."/>
            <person name="Crous P."/>
            <person name="Smith M.E."/>
        </authorList>
    </citation>
    <scope>NUCLEOTIDE SEQUENCE</scope>
    <source>
        <strain evidence="2">NRRL 1565</strain>
    </source>
</reference>
<feature type="compositionally biased region" description="Basic and acidic residues" evidence="1">
    <location>
        <begin position="1"/>
        <end position="17"/>
    </location>
</feature>
<dbReference type="OrthoDB" id="60092at2759"/>
<evidence type="ECO:0000256" key="1">
    <source>
        <dbReference type="SAM" id="MobiDB-lite"/>
    </source>
</evidence>
<evidence type="ECO:0000313" key="2">
    <source>
        <dbReference type="EMBL" id="KAJ2792107.1"/>
    </source>
</evidence>
<organism evidence="2 3">
    <name type="scientific">Coemansia guatemalensis</name>
    <dbReference type="NCBI Taxonomy" id="2761395"/>
    <lineage>
        <taxon>Eukaryota</taxon>
        <taxon>Fungi</taxon>
        <taxon>Fungi incertae sedis</taxon>
        <taxon>Zoopagomycota</taxon>
        <taxon>Kickxellomycotina</taxon>
        <taxon>Kickxellomycetes</taxon>
        <taxon>Kickxellales</taxon>
        <taxon>Kickxellaceae</taxon>
        <taxon>Coemansia</taxon>
    </lineage>
</organism>
<feature type="region of interest" description="Disordered" evidence="1">
    <location>
        <begin position="1"/>
        <end position="35"/>
    </location>
</feature>
<sequence>MRGERADSIATRSRGDAPELVPSPSPYASTRASHDAWPGIGVEIDRADSLLYPPASAHSSGRQQQPSPTPVHVSRVERGAGDREYRLLDMPRPQVPPGVTDSQEDSASDSQGALAAAPPGMVQTRLPYGARQQSQQQHREAPVEVASDDATTDMSSDEDLGATPPPPSSKRMRSLF</sequence>
<evidence type="ECO:0000313" key="3">
    <source>
        <dbReference type="Proteomes" id="UP001140094"/>
    </source>
</evidence>
<protein>
    <submittedName>
        <fullName evidence="2">Uncharacterized protein</fullName>
    </submittedName>
</protein>
<feature type="compositionally biased region" description="Basic and acidic residues" evidence="1">
    <location>
        <begin position="74"/>
        <end position="89"/>
    </location>
</feature>
<name>A0A9W8HNT0_9FUNG</name>
<keyword evidence="3" id="KW-1185">Reference proteome</keyword>
<feature type="compositionally biased region" description="Acidic residues" evidence="1">
    <location>
        <begin position="146"/>
        <end position="160"/>
    </location>
</feature>
<dbReference type="AlphaFoldDB" id="A0A9W8HNT0"/>
<dbReference type="Proteomes" id="UP001140094">
    <property type="component" value="Unassembled WGS sequence"/>
</dbReference>
<feature type="compositionally biased region" description="Polar residues" evidence="1">
    <location>
        <begin position="57"/>
        <end position="66"/>
    </location>
</feature>